<name>M0HJE2_HALEO</name>
<keyword evidence="3" id="KW-1185">Reference proteome</keyword>
<dbReference type="EMBL" id="AOLK01000019">
    <property type="protein sequence ID" value="ELZ84665.1"/>
    <property type="molecule type" value="Genomic_DNA"/>
</dbReference>
<dbReference type="InterPro" id="IPR014509">
    <property type="entry name" value="YjdF-like"/>
</dbReference>
<keyword evidence="1" id="KW-0812">Transmembrane</keyword>
<accession>M0HJE2</accession>
<evidence type="ECO:0008006" key="4">
    <source>
        <dbReference type="Google" id="ProtNLM"/>
    </source>
</evidence>
<evidence type="ECO:0000313" key="3">
    <source>
        <dbReference type="Proteomes" id="UP000011612"/>
    </source>
</evidence>
<dbReference type="Pfam" id="PF09997">
    <property type="entry name" value="DUF2238"/>
    <property type="match status" value="1"/>
</dbReference>
<reference evidence="2 3" key="1">
    <citation type="journal article" date="2014" name="PLoS Genet.">
        <title>Phylogenetically driven sequencing of extremely halophilic archaea reveals strategies for static and dynamic osmo-response.</title>
        <authorList>
            <person name="Becker E.A."/>
            <person name="Seitzer P.M."/>
            <person name="Tritt A."/>
            <person name="Larsen D."/>
            <person name="Krusor M."/>
            <person name="Yao A.I."/>
            <person name="Wu D."/>
            <person name="Madern D."/>
            <person name="Eisen J.A."/>
            <person name="Darling A.E."/>
            <person name="Facciotti M.T."/>
        </authorList>
    </citation>
    <scope>NUCLEOTIDE SEQUENCE [LARGE SCALE GENOMIC DNA]</scope>
    <source>
        <strain evidence="2 3">ATCC BAA-1513</strain>
    </source>
</reference>
<proteinExistence type="predicted"/>
<protein>
    <recommendedName>
        <fullName evidence="4">DUF2238 domain-containing protein</fullName>
    </recommendedName>
</protein>
<dbReference type="STRING" id="1230453.C453_11641"/>
<dbReference type="Proteomes" id="UP000011612">
    <property type="component" value="Unassembled WGS sequence"/>
</dbReference>
<keyword evidence="1" id="KW-1133">Transmembrane helix</keyword>
<dbReference type="PATRIC" id="fig|1230453.4.peg.2298"/>
<dbReference type="AlphaFoldDB" id="M0HJE2"/>
<gene>
    <name evidence="2" type="ORF">C453_11641</name>
</gene>
<keyword evidence="1" id="KW-0472">Membrane</keyword>
<organism evidence="2 3">
    <name type="scientific">Haloferax elongans ATCC BAA-1513</name>
    <dbReference type="NCBI Taxonomy" id="1230453"/>
    <lineage>
        <taxon>Archaea</taxon>
        <taxon>Methanobacteriati</taxon>
        <taxon>Methanobacteriota</taxon>
        <taxon>Stenosarchaea group</taxon>
        <taxon>Halobacteria</taxon>
        <taxon>Halobacteriales</taxon>
        <taxon>Haloferacaceae</taxon>
        <taxon>Haloferax</taxon>
    </lineage>
</organism>
<evidence type="ECO:0000256" key="1">
    <source>
        <dbReference type="SAM" id="Phobius"/>
    </source>
</evidence>
<sequence>MKLFLCRIRFFSRTIAVTKPTHQAGVEKIERGIRYAIVAVFLVGLRRRKLAAVVNAVISLAGTFVPSAVERLCGVEFRPWQRVYIESAMFTHSVGMLGPYDDVWWWDHLTHTHSASILAGVVHVVARRRGRDPNTRVLAVVVCLGLLWELVELAIHTGADRLDIDPVLVSYGHEDTAWDLVFNLLGAFLVLVFGDHFLDNLASATE</sequence>
<feature type="transmembrane region" description="Helical" evidence="1">
    <location>
        <begin position="137"/>
        <end position="157"/>
    </location>
</feature>
<evidence type="ECO:0000313" key="2">
    <source>
        <dbReference type="EMBL" id="ELZ84665.1"/>
    </source>
</evidence>
<comment type="caution">
    <text evidence="2">The sequence shown here is derived from an EMBL/GenBank/DDBJ whole genome shotgun (WGS) entry which is preliminary data.</text>
</comment>
<feature type="transmembrane region" description="Helical" evidence="1">
    <location>
        <begin position="177"/>
        <end position="198"/>
    </location>
</feature>